<dbReference type="EMBL" id="OBEI01000002">
    <property type="protein sequence ID" value="SNZ06999.1"/>
    <property type="molecule type" value="Genomic_DNA"/>
</dbReference>
<dbReference type="SUPFAM" id="SSF52540">
    <property type="entry name" value="P-loop containing nucleoside triphosphate hydrolases"/>
    <property type="match status" value="2"/>
</dbReference>
<feature type="domain" description="UvrD-like helicase C-terminal" evidence="1">
    <location>
        <begin position="820"/>
        <end position="865"/>
    </location>
</feature>
<sequence>MEKIKKKLLTINKNIEKNIERITYEERGFYSQNILKKLRDFVEHTALLIDSDGNDIDNSFENIQRALSFIKSKGQYRFLSKFHSFLQIAASHYTIDEDSAERLMLKYYQYLLQLKNFLKENYDLEVLKNINKFPLDIDKTTQEYYEKIIEKMENKTEKENTYSDRYYIQKIKPFFVDNKVYYEVTFTRASDNVSKFDRLIAFTKHDIPDNYAIKLWIRKDFINIFGKNMPIKVIENWGTSIRPCELNNFARILGINTKISSGHNEYKTLMKFLTKTNYNLVDLIISKNYETIKNKLIEKAKTKDFFNVLDKCHKIIKNDSRGSNVLRYLLYNLRNKIIKQQYDKQGLCSYWPELKLKWGCIPFDQMPFCSSLIDHNPSLKDLFECLDFKDREHEFLARIIKNNTEIKGELYTKKDDIYGFENIDKLLERYNNLLYEGHRERRSIKTYKDFIYIAEYESDTIEIINNIKELSKSGIKGYKESVDYWLKENPSIIDCDEKKDIIRKIFKQSHVAIIFGAAGTGKSTLINHISQFFNSNQKLYLAQTNPAVDNLKRKVQASNSEFKTIAKFLSNAQTNDYDLLIIDECSTVSNNDMAKILSKAKFKLLVLVGDTYQIEAIRFGNWFSILKNFIPKDSIVELTKPYRTKNKKLLELWNKVRNLHEDIDEYLEKNDYTAKLDNSIFERNEYEDEIVLVLNYDGFYGVNNINSFLQANNKNPPYYWGDQVFKVGDPILFNETKRFGAAIYNNLKGKIIEIKKFENKIQFDIEVYKSINEIDIDKNECELLENLKNGHSMIRFSVNKHKSTDEDNESPSDVIPFQIAYAVSIHKAQGLEYDSVKVVISSEVDELITHNIFYTAITRAKEKLKIYWTPEAQRKVLEGLSKRNIGKDIGLLNSQLNE</sequence>
<keyword evidence="2" id="KW-0547">Nucleotide-binding</keyword>
<keyword evidence="3" id="KW-1185">Reference proteome</keyword>
<dbReference type="Gene3D" id="3.40.50.300">
    <property type="entry name" value="P-loop containing nucleotide triphosphate hydrolases"/>
    <property type="match status" value="2"/>
</dbReference>
<dbReference type="CDD" id="cd18809">
    <property type="entry name" value="SF1_C_RecD"/>
    <property type="match status" value="1"/>
</dbReference>
<dbReference type="PANTHER" id="PTHR43788">
    <property type="entry name" value="DNA2/NAM7 HELICASE FAMILY MEMBER"/>
    <property type="match status" value="1"/>
</dbReference>
<dbReference type="Pfam" id="PF13538">
    <property type="entry name" value="UvrD_C_2"/>
    <property type="match status" value="1"/>
</dbReference>
<accession>A0A285NC55</accession>
<evidence type="ECO:0000313" key="3">
    <source>
        <dbReference type="Proteomes" id="UP000219036"/>
    </source>
</evidence>
<dbReference type="Pfam" id="PF13604">
    <property type="entry name" value="AAA_30"/>
    <property type="match status" value="1"/>
</dbReference>
<dbReference type="InterPro" id="IPR027417">
    <property type="entry name" value="P-loop_NTPase"/>
</dbReference>
<dbReference type="InterPro" id="IPR027785">
    <property type="entry name" value="UvrD-like_helicase_C"/>
</dbReference>
<evidence type="ECO:0000259" key="1">
    <source>
        <dbReference type="Pfam" id="PF13538"/>
    </source>
</evidence>
<dbReference type="AlphaFoldDB" id="A0A285NC55"/>
<name>A0A285NC55_9AQUI</name>
<protein>
    <submittedName>
        <fullName evidence="2">UvrD-like helicase C-terminal domain-containing protein</fullName>
    </submittedName>
</protein>
<proteinExistence type="predicted"/>
<dbReference type="OrthoDB" id="9803432at2"/>
<gene>
    <name evidence="2" type="ORF">SAMN06265182_0872</name>
</gene>
<keyword evidence="2" id="KW-0067">ATP-binding</keyword>
<dbReference type="GO" id="GO:0043139">
    <property type="term" value="F:5'-3' DNA helicase activity"/>
    <property type="evidence" value="ECO:0007669"/>
    <property type="project" value="TreeGrafter"/>
</dbReference>
<keyword evidence="2" id="KW-0347">Helicase</keyword>
<organism evidence="2 3">
    <name type="scientific">Persephonella hydrogeniphila</name>
    <dbReference type="NCBI Taxonomy" id="198703"/>
    <lineage>
        <taxon>Bacteria</taxon>
        <taxon>Pseudomonadati</taxon>
        <taxon>Aquificota</taxon>
        <taxon>Aquificia</taxon>
        <taxon>Aquificales</taxon>
        <taxon>Hydrogenothermaceae</taxon>
        <taxon>Persephonella</taxon>
    </lineage>
</organism>
<dbReference type="InterPro" id="IPR050534">
    <property type="entry name" value="Coronavir_polyprotein_1ab"/>
</dbReference>
<evidence type="ECO:0000313" key="2">
    <source>
        <dbReference type="EMBL" id="SNZ06999.1"/>
    </source>
</evidence>
<dbReference type="Proteomes" id="UP000219036">
    <property type="component" value="Unassembled WGS sequence"/>
</dbReference>
<keyword evidence="2" id="KW-0378">Hydrolase</keyword>
<reference evidence="3" key="1">
    <citation type="submission" date="2017-09" db="EMBL/GenBank/DDBJ databases">
        <authorList>
            <person name="Varghese N."/>
            <person name="Submissions S."/>
        </authorList>
    </citation>
    <scope>NUCLEOTIDE SEQUENCE [LARGE SCALE GENOMIC DNA]</scope>
    <source>
        <strain evidence="3">DSM 15103</strain>
    </source>
</reference>
<dbReference type="RefSeq" id="WP_097000042.1">
    <property type="nucleotide sequence ID" value="NZ_OBEI01000002.1"/>
</dbReference>
<dbReference type="PANTHER" id="PTHR43788:SF8">
    <property type="entry name" value="DNA-BINDING PROTEIN SMUBP-2"/>
    <property type="match status" value="1"/>
</dbReference>